<gene>
    <name evidence="1" type="ORF">DEM27_31830</name>
</gene>
<dbReference type="Proteomes" id="UP000245252">
    <property type="component" value="Unassembled WGS sequence"/>
</dbReference>
<dbReference type="AlphaFoldDB" id="A0A2U2DGF9"/>
<reference evidence="1 2" key="1">
    <citation type="submission" date="2018-05" db="EMBL/GenBank/DDBJ databases">
        <title>The draft genome of strain NS-104.</title>
        <authorList>
            <person name="Hang P."/>
            <person name="Jiang J."/>
        </authorList>
    </citation>
    <scope>NUCLEOTIDE SEQUENCE [LARGE SCALE GENOMIC DNA]</scope>
    <source>
        <strain evidence="1 2">NS-104</strain>
    </source>
</reference>
<keyword evidence="2" id="KW-1185">Reference proteome</keyword>
<proteinExistence type="predicted"/>
<organism evidence="1 2">
    <name type="scientific">Metarhizobium album</name>
    <dbReference type="NCBI Taxonomy" id="2182425"/>
    <lineage>
        <taxon>Bacteria</taxon>
        <taxon>Pseudomonadati</taxon>
        <taxon>Pseudomonadota</taxon>
        <taxon>Alphaproteobacteria</taxon>
        <taxon>Hyphomicrobiales</taxon>
        <taxon>Rhizobiaceae</taxon>
        <taxon>Metarhizobium</taxon>
    </lineage>
</organism>
<protein>
    <submittedName>
        <fullName evidence="1">Uncharacterized protein</fullName>
    </submittedName>
</protein>
<name>A0A2U2DGF9_9HYPH</name>
<dbReference type="EMBL" id="QFBC01000028">
    <property type="protein sequence ID" value="PWE52331.1"/>
    <property type="molecule type" value="Genomic_DNA"/>
</dbReference>
<dbReference type="OrthoDB" id="8456910at2"/>
<evidence type="ECO:0000313" key="1">
    <source>
        <dbReference type="EMBL" id="PWE52331.1"/>
    </source>
</evidence>
<comment type="caution">
    <text evidence="1">The sequence shown here is derived from an EMBL/GenBank/DDBJ whole genome shotgun (WGS) entry which is preliminary data.</text>
</comment>
<sequence length="85" mass="9493">MRRRWPNFPHARPKESIGAGYFVFKRGATTGRIETAPRRFAGGIPFEHETFEGAVDEAARLTVERGGTFEVFARCALAQTPGRPE</sequence>
<accession>A0A2U2DGF9</accession>
<evidence type="ECO:0000313" key="2">
    <source>
        <dbReference type="Proteomes" id="UP000245252"/>
    </source>
</evidence>